<dbReference type="OrthoDB" id="9804716at2"/>
<keyword evidence="5 12" id="KW-0963">Cytoplasm</keyword>
<dbReference type="EC" id="4.2.1.11" evidence="3 12"/>
<evidence type="ECO:0000313" key="19">
    <source>
        <dbReference type="Proteomes" id="UP000005744"/>
    </source>
</evidence>
<dbReference type="RefSeq" id="WP_002685856.1">
    <property type="nucleotide sequence ID" value="NZ_JH600070.1"/>
</dbReference>
<dbReference type="FunFam" id="3.30.390.10:FF:000001">
    <property type="entry name" value="Enolase"/>
    <property type="match status" value="1"/>
</dbReference>
<dbReference type="GO" id="GO:0004634">
    <property type="term" value="F:phosphopyruvate hydratase activity"/>
    <property type="evidence" value="ECO:0007669"/>
    <property type="project" value="UniProtKB-UniRule"/>
</dbReference>
<feature type="binding site" evidence="12">
    <location>
        <position position="366"/>
    </location>
    <ligand>
        <name>(2R)-2-phosphoglycerate</name>
        <dbReference type="ChEBI" id="CHEBI:58289"/>
    </ligand>
</feature>
<keyword evidence="10 12" id="KW-0456">Lyase</keyword>
<dbReference type="HAMAP" id="MF_00318">
    <property type="entry name" value="Enolase"/>
    <property type="match status" value="1"/>
</dbReference>
<dbReference type="GO" id="GO:0009986">
    <property type="term" value="C:cell surface"/>
    <property type="evidence" value="ECO:0007669"/>
    <property type="project" value="UniProtKB-SubCell"/>
</dbReference>
<feature type="binding site" evidence="14">
    <location>
        <position position="285"/>
    </location>
    <ligand>
        <name>substrate</name>
    </ligand>
</feature>
<dbReference type="eggNOG" id="COG0148">
    <property type="taxonomic scope" value="Bacteria"/>
</dbReference>
<evidence type="ECO:0000256" key="15">
    <source>
        <dbReference type="PIRSR" id="PIRSR001400-3"/>
    </source>
</evidence>
<dbReference type="SFLD" id="SFLDF00002">
    <property type="entry name" value="enolase"/>
    <property type="match status" value="1"/>
</dbReference>
<evidence type="ECO:0000256" key="11">
    <source>
        <dbReference type="ARBA" id="ARBA00045763"/>
    </source>
</evidence>
<dbReference type="SUPFAM" id="SSF51604">
    <property type="entry name" value="Enolase C-terminal domain-like"/>
    <property type="match status" value="1"/>
</dbReference>
<comment type="subcellular location">
    <subcellularLocation>
        <location evidence="12">Cytoplasm</location>
    </subcellularLocation>
    <subcellularLocation>
        <location evidence="12">Secreted</location>
    </subcellularLocation>
    <subcellularLocation>
        <location evidence="12">Cell surface</location>
    </subcellularLocation>
    <text evidence="12">Fractions of enolase are present in both the cytoplasm and on the cell surface.</text>
</comment>
<feature type="binding site" evidence="12">
    <location>
        <position position="163"/>
    </location>
    <ligand>
        <name>(2R)-2-phosphoglycerate</name>
        <dbReference type="ChEBI" id="CHEBI:58289"/>
    </ligand>
</feature>
<dbReference type="SMART" id="SM01192">
    <property type="entry name" value="Enolase_C"/>
    <property type="match status" value="1"/>
</dbReference>
<dbReference type="InterPro" id="IPR000941">
    <property type="entry name" value="Enolase"/>
</dbReference>
<dbReference type="GO" id="GO:0000287">
    <property type="term" value="F:magnesium ion binding"/>
    <property type="evidence" value="ECO:0007669"/>
    <property type="project" value="UniProtKB-UniRule"/>
</dbReference>
<comment type="function">
    <text evidence="11 12">Catalyzes the reversible conversion of 2-phosphoglycerate (2-PG) into phosphoenolpyruvate (PEP). It is essential for the degradation of carbohydrates via glycolysis.</text>
</comment>
<dbReference type="InterPro" id="IPR029017">
    <property type="entry name" value="Enolase-like_N"/>
</dbReference>
<dbReference type="SUPFAM" id="SSF54826">
    <property type="entry name" value="Enolase N-terminal domain-like"/>
    <property type="match status" value="1"/>
</dbReference>
<feature type="binding site" evidence="14">
    <location>
        <position position="164"/>
    </location>
    <ligand>
        <name>substrate</name>
    </ligand>
</feature>
<dbReference type="Gene3D" id="3.20.20.120">
    <property type="entry name" value="Enolase-like C-terminal domain"/>
    <property type="match status" value="1"/>
</dbReference>
<feature type="binding site" evidence="14">
    <location>
        <begin position="364"/>
        <end position="367"/>
    </location>
    <ligand>
        <name>substrate</name>
    </ligand>
</feature>
<comment type="cofactor">
    <cofactor evidence="12">
        <name>Mg(2+)</name>
        <dbReference type="ChEBI" id="CHEBI:18420"/>
    </cofactor>
    <text evidence="12">Binds a second Mg(2+) ion via substrate during catalysis.</text>
</comment>
<dbReference type="EMBL" id="JH600070">
    <property type="protein sequence ID" value="EIJ42694.1"/>
    <property type="molecule type" value="Genomic_DNA"/>
</dbReference>
<dbReference type="Gene3D" id="3.30.390.10">
    <property type="entry name" value="Enolase-like, N-terminal domain"/>
    <property type="match status" value="1"/>
</dbReference>
<dbReference type="PIRSF" id="PIRSF001400">
    <property type="entry name" value="Enolase"/>
    <property type="match status" value="1"/>
</dbReference>
<dbReference type="InterPro" id="IPR036849">
    <property type="entry name" value="Enolase-like_C_sf"/>
</dbReference>
<feature type="active site" description="Proton donor" evidence="12 13">
    <location>
        <position position="205"/>
    </location>
</feature>
<feature type="binding site" evidence="12">
    <location>
        <position position="367"/>
    </location>
    <ligand>
        <name>(2R)-2-phosphoglycerate</name>
        <dbReference type="ChEBI" id="CHEBI:58289"/>
    </ligand>
</feature>
<dbReference type="Pfam" id="PF03952">
    <property type="entry name" value="Enolase_N"/>
    <property type="match status" value="1"/>
</dbReference>
<dbReference type="GO" id="GO:0000015">
    <property type="term" value="C:phosphopyruvate hydratase complex"/>
    <property type="evidence" value="ECO:0007669"/>
    <property type="project" value="InterPro"/>
</dbReference>
<evidence type="ECO:0000313" key="18">
    <source>
        <dbReference type="EMBL" id="EIJ42694.1"/>
    </source>
</evidence>
<dbReference type="Pfam" id="PF00113">
    <property type="entry name" value="Enolase_C"/>
    <property type="match status" value="1"/>
</dbReference>
<feature type="binding site" evidence="12 15">
    <location>
        <position position="312"/>
    </location>
    <ligand>
        <name>Mg(2+)</name>
        <dbReference type="ChEBI" id="CHEBI:18420"/>
    </ligand>
</feature>
<feature type="domain" description="Enolase C-terminal TIM barrel" evidence="16">
    <location>
        <begin position="139"/>
        <end position="425"/>
    </location>
</feature>
<comment type="catalytic activity">
    <reaction evidence="12">
        <text>(2R)-2-phosphoglycerate = phosphoenolpyruvate + H2O</text>
        <dbReference type="Rhea" id="RHEA:10164"/>
        <dbReference type="ChEBI" id="CHEBI:15377"/>
        <dbReference type="ChEBI" id="CHEBI:58289"/>
        <dbReference type="ChEBI" id="CHEBI:58702"/>
        <dbReference type="EC" id="4.2.1.11"/>
    </reaction>
</comment>
<feature type="binding site" evidence="12">
    <location>
        <position position="388"/>
    </location>
    <ligand>
        <name>(2R)-2-phosphoglycerate</name>
        <dbReference type="ChEBI" id="CHEBI:58289"/>
    </ligand>
</feature>
<evidence type="ECO:0000256" key="2">
    <source>
        <dbReference type="ARBA" id="ARBA00009604"/>
    </source>
</evidence>
<feature type="domain" description="Enolase N-terminal" evidence="17">
    <location>
        <begin position="4"/>
        <end position="134"/>
    </location>
</feature>
<evidence type="ECO:0000256" key="3">
    <source>
        <dbReference type="ARBA" id="ARBA00012058"/>
    </source>
</evidence>
<evidence type="ECO:0000256" key="8">
    <source>
        <dbReference type="ARBA" id="ARBA00022842"/>
    </source>
</evidence>
<dbReference type="NCBIfam" id="TIGR01060">
    <property type="entry name" value="eno"/>
    <property type="match status" value="1"/>
</dbReference>
<evidence type="ECO:0000256" key="10">
    <source>
        <dbReference type="ARBA" id="ARBA00023239"/>
    </source>
</evidence>
<proteinExistence type="inferred from homology"/>
<sequence length="427" mass="45948">MSLITKIHAREIIDSRGNPTVECDVITTSGVLGRAAVPSGASTGSREALELRDGDKSRYLGKGVLKAVAHINTEINNALVGMPVDKQTAIDHTMLTLDGTPNKGRLGANALLGVSMAVAKAAALEHKLPLYRYLGGSGTMQMPVPMMNIINGGAHADNNVDMQEFMILPIGASSLREALRYGAEVFHALKSVLKARGLNTAVGDEGGFAPDLPSNESAIEIILEAINKAGFKAGQDIWLGLDVASSEFYKNGKYDLASEKKQLDSAQFVDYLAKWVDQYPILTIEDGMDESDWAGWKILTERLGKKVQLVGDDLFVTNTAILQEGIQKGIANSILIKLNQIGTVTETLAAIEMAKRARYTAVISHRSGETEDSTIADLAVATSSGQIKTGSMSRSDRIAKYNQLIRIEEELGLQATYAGKSAFYNLF</sequence>
<dbReference type="InterPro" id="IPR020811">
    <property type="entry name" value="Enolase_N"/>
</dbReference>
<dbReference type="PANTHER" id="PTHR11902">
    <property type="entry name" value="ENOLASE"/>
    <property type="match status" value="1"/>
</dbReference>
<evidence type="ECO:0000256" key="4">
    <source>
        <dbReference type="ARBA" id="ARBA00017068"/>
    </source>
</evidence>
<dbReference type="InterPro" id="IPR020810">
    <property type="entry name" value="Enolase_C"/>
</dbReference>
<dbReference type="GO" id="GO:0006096">
    <property type="term" value="P:glycolytic process"/>
    <property type="evidence" value="ECO:0007669"/>
    <property type="project" value="UniProtKB-UniRule"/>
</dbReference>
<dbReference type="AlphaFoldDB" id="I3CGF1"/>
<feature type="binding site" evidence="14">
    <location>
        <position position="312"/>
    </location>
    <ligand>
        <name>substrate</name>
    </ligand>
</feature>
<feature type="binding site" evidence="14">
    <location>
        <position position="155"/>
    </location>
    <ligand>
        <name>substrate</name>
    </ligand>
</feature>
<accession>I3CGF1</accession>
<evidence type="ECO:0000256" key="9">
    <source>
        <dbReference type="ARBA" id="ARBA00023152"/>
    </source>
</evidence>
<feature type="binding site" evidence="12 15">
    <location>
        <position position="242"/>
    </location>
    <ligand>
        <name>Mg(2+)</name>
        <dbReference type="ChEBI" id="CHEBI:18420"/>
    </ligand>
</feature>
<dbReference type="SFLD" id="SFLDG00178">
    <property type="entry name" value="enolase"/>
    <property type="match status" value="1"/>
</dbReference>
<dbReference type="STRING" id="395493.BegalDRAFT_1820"/>
<dbReference type="HOGENOM" id="CLU_031223_2_1_6"/>
<keyword evidence="7 12" id="KW-0479">Metal-binding</keyword>
<keyword evidence="19" id="KW-1185">Reference proteome</keyword>
<feature type="binding site" evidence="14">
    <location>
        <position position="388"/>
    </location>
    <ligand>
        <name>substrate</name>
    </ligand>
</feature>
<protein>
    <recommendedName>
        <fullName evidence="4 12">Enolase</fullName>
        <ecNumber evidence="3 12">4.2.1.11</ecNumber>
    </recommendedName>
    <alternativeName>
        <fullName evidence="12">2-phospho-D-glycerate hydro-lyase</fullName>
    </alternativeName>
    <alternativeName>
        <fullName evidence="12">2-phosphoglycerate dehydratase</fullName>
    </alternativeName>
</protein>
<evidence type="ECO:0000259" key="16">
    <source>
        <dbReference type="SMART" id="SM01192"/>
    </source>
</evidence>
<dbReference type="PROSITE" id="PS00164">
    <property type="entry name" value="ENOLASE"/>
    <property type="match status" value="1"/>
</dbReference>
<dbReference type="UniPathway" id="UPA00109">
    <property type="reaction ID" value="UER00187"/>
</dbReference>
<evidence type="ECO:0000256" key="5">
    <source>
        <dbReference type="ARBA" id="ARBA00022490"/>
    </source>
</evidence>
<comment type="similarity">
    <text evidence="2 12">Belongs to the enolase family.</text>
</comment>
<dbReference type="SFLD" id="SFLDS00001">
    <property type="entry name" value="Enolase"/>
    <property type="match status" value="1"/>
</dbReference>
<dbReference type="PRINTS" id="PR00148">
    <property type="entry name" value="ENOLASE"/>
</dbReference>
<name>I3CGF1_9GAMM</name>
<comment type="pathway">
    <text evidence="1 12">Carbohydrate degradation; glycolysis; pyruvate from D-glyceraldehyde 3-phosphate: step 4/5.</text>
</comment>
<keyword evidence="8 12" id="KW-0460">Magnesium</keyword>
<dbReference type="Proteomes" id="UP000005744">
    <property type="component" value="Unassembled WGS sequence"/>
</dbReference>
<dbReference type="GO" id="GO:0005576">
    <property type="term" value="C:extracellular region"/>
    <property type="evidence" value="ECO:0007669"/>
    <property type="project" value="UniProtKB-SubCell"/>
</dbReference>
<feature type="binding site" evidence="12">
    <location>
        <position position="337"/>
    </location>
    <ligand>
        <name>(2R)-2-phosphoglycerate</name>
        <dbReference type="ChEBI" id="CHEBI:58289"/>
    </ligand>
</feature>
<keyword evidence="6 12" id="KW-0964">Secreted</keyword>
<evidence type="ECO:0000256" key="12">
    <source>
        <dbReference type="HAMAP-Rule" id="MF_00318"/>
    </source>
</evidence>
<evidence type="ECO:0000259" key="17">
    <source>
        <dbReference type="SMART" id="SM01193"/>
    </source>
</evidence>
<evidence type="ECO:0000256" key="14">
    <source>
        <dbReference type="PIRSR" id="PIRSR001400-2"/>
    </source>
</evidence>
<dbReference type="InterPro" id="IPR020809">
    <property type="entry name" value="Enolase_CS"/>
</dbReference>
<evidence type="ECO:0000256" key="1">
    <source>
        <dbReference type="ARBA" id="ARBA00005031"/>
    </source>
</evidence>
<comment type="cofactor">
    <cofactor evidence="15">
        <name>Mg(2+)</name>
        <dbReference type="ChEBI" id="CHEBI:18420"/>
    </cofactor>
    <text evidence="15">Mg(2+) is required for catalysis and for stabilizing the dimer.</text>
</comment>
<evidence type="ECO:0000256" key="7">
    <source>
        <dbReference type="ARBA" id="ARBA00022723"/>
    </source>
</evidence>
<organism evidence="18 19">
    <name type="scientific">Beggiatoa alba B18LD</name>
    <dbReference type="NCBI Taxonomy" id="395493"/>
    <lineage>
        <taxon>Bacteria</taxon>
        <taxon>Pseudomonadati</taxon>
        <taxon>Pseudomonadota</taxon>
        <taxon>Gammaproteobacteria</taxon>
        <taxon>Thiotrichales</taxon>
        <taxon>Thiotrichaceae</taxon>
        <taxon>Beggiatoa</taxon>
    </lineage>
</organism>
<evidence type="ECO:0000256" key="6">
    <source>
        <dbReference type="ARBA" id="ARBA00022525"/>
    </source>
</evidence>
<comment type="subunit">
    <text evidence="12">Component of the RNA degradosome, a multiprotein complex involved in RNA processing and mRNA degradation.</text>
</comment>
<feature type="binding site" evidence="12 15">
    <location>
        <position position="285"/>
    </location>
    <ligand>
        <name>Mg(2+)</name>
        <dbReference type="ChEBI" id="CHEBI:18420"/>
    </ligand>
</feature>
<feature type="active site" description="Proton acceptor" evidence="12 13">
    <location>
        <position position="337"/>
    </location>
</feature>
<gene>
    <name evidence="12" type="primary">eno</name>
    <name evidence="18" type="ORF">BegalDRAFT_1820</name>
</gene>
<dbReference type="PANTHER" id="PTHR11902:SF1">
    <property type="entry name" value="ENOLASE"/>
    <property type="match status" value="1"/>
</dbReference>
<dbReference type="SMART" id="SM01193">
    <property type="entry name" value="Enolase_N"/>
    <property type="match status" value="1"/>
</dbReference>
<dbReference type="CDD" id="cd03313">
    <property type="entry name" value="enolase"/>
    <property type="match status" value="1"/>
</dbReference>
<evidence type="ECO:0000256" key="13">
    <source>
        <dbReference type="PIRSR" id="PIRSR001400-1"/>
    </source>
</evidence>
<keyword evidence="18" id="KW-0670">Pyruvate</keyword>
<reference evidence="18 19" key="1">
    <citation type="submission" date="2011-11" db="EMBL/GenBank/DDBJ databases">
        <title>Improved High-Quality Draft sequence of Beggiatoa alba B18lD.</title>
        <authorList>
            <consortium name="US DOE Joint Genome Institute"/>
            <person name="Lucas S."/>
            <person name="Han J."/>
            <person name="Lapidus A."/>
            <person name="Cheng J.-F."/>
            <person name="Goodwin L."/>
            <person name="Pitluck S."/>
            <person name="Peters L."/>
            <person name="Mikhailova N."/>
            <person name="Held B."/>
            <person name="Detter J.C."/>
            <person name="Han C."/>
            <person name="Tapia R."/>
            <person name="Land M."/>
            <person name="Hauser L."/>
            <person name="Kyrpides N."/>
            <person name="Ivanova N."/>
            <person name="Pagani I."/>
            <person name="Samuel K."/>
            <person name="Teske A."/>
            <person name="Mueller J."/>
            <person name="Woyke T."/>
        </authorList>
    </citation>
    <scope>NUCLEOTIDE SEQUENCE [LARGE SCALE GENOMIC DNA]</scope>
    <source>
        <strain evidence="18 19">B18LD</strain>
    </source>
</reference>
<dbReference type="FunFam" id="3.20.20.120:FF:000001">
    <property type="entry name" value="Enolase"/>
    <property type="match status" value="1"/>
</dbReference>
<keyword evidence="9 12" id="KW-0324">Glycolysis</keyword>